<keyword evidence="3" id="KW-0862">Zinc</keyword>
<organism evidence="7 8">
    <name type="scientific">Macrosiphum euphorbiae</name>
    <name type="common">potato aphid</name>
    <dbReference type="NCBI Taxonomy" id="13131"/>
    <lineage>
        <taxon>Eukaryota</taxon>
        <taxon>Metazoa</taxon>
        <taxon>Ecdysozoa</taxon>
        <taxon>Arthropoda</taxon>
        <taxon>Hexapoda</taxon>
        <taxon>Insecta</taxon>
        <taxon>Pterygota</taxon>
        <taxon>Neoptera</taxon>
        <taxon>Paraneoptera</taxon>
        <taxon>Hemiptera</taxon>
        <taxon>Sternorrhyncha</taxon>
        <taxon>Aphidomorpha</taxon>
        <taxon>Aphidoidea</taxon>
        <taxon>Aphididae</taxon>
        <taxon>Macrosiphini</taxon>
        <taxon>Macrosiphum</taxon>
    </lineage>
</organism>
<reference evidence="7 8" key="1">
    <citation type="submission" date="2023-01" db="EMBL/GenBank/DDBJ databases">
        <authorList>
            <person name="Whitehead M."/>
        </authorList>
    </citation>
    <scope>NUCLEOTIDE SEQUENCE [LARGE SCALE GENOMIC DNA]</scope>
</reference>
<keyword evidence="1" id="KW-0479">Metal-binding</keyword>
<feature type="domain" description="THAP-type" evidence="6">
    <location>
        <begin position="1"/>
        <end position="94"/>
    </location>
</feature>
<dbReference type="GO" id="GO:0043565">
    <property type="term" value="F:sequence-specific DNA binding"/>
    <property type="evidence" value="ECO:0007669"/>
    <property type="project" value="InterPro"/>
</dbReference>
<evidence type="ECO:0000256" key="2">
    <source>
        <dbReference type="ARBA" id="ARBA00022771"/>
    </source>
</evidence>
<dbReference type="EMBL" id="CARXXK010001805">
    <property type="protein sequence ID" value="CAI6377629.1"/>
    <property type="molecule type" value="Genomic_DNA"/>
</dbReference>
<accession>A0AAV0Y9J5</accession>
<dbReference type="PROSITE" id="PS50950">
    <property type="entry name" value="ZF_THAP"/>
    <property type="match status" value="1"/>
</dbReference>
<evidence type="ECO:0000256" key="5">
    <source>
        <dbReference type="PROSITE-ProRule" id="PRU00309"/>
    </source>
</evidence>
<name>A0AAV0Y9J5_9HEMI</name>
<keyword evidence="2 5" id="KW-0863">Zinc-finger</keyword>
<keyword evidence="4 5" id="KW-0238">DNA-binding</keyword>
<dbReference type="SUPFAM" id="SSF57716">
    <property type="entry name" value="Glucocorticoid receptor-like (DNA-binding domain)"/>
    <property type="match status" value="1"/>
</dbReference>
<dbReference type="Proteomes" id="UP001160148">
    <property type="component" value="Unassembled WGS sequence"/>
</dbReference>
<dbReference type="PANTHER" id="PTHR46600:SF11">
    <property type="entry name" value="THAP DOMAIN-CONTAINING PROTEIN 10"/>
    <property type="match status" value="1"/>
</dbReference>
<comment type="caution">
    <text evidence="7">The sequence shown here is derived from an EMBL/GenBank/DDBJ whole genome shotgun (WGS) entry which is preliminary data.</text>
</comment>
<dbReference type="InterPro" id="IPR026516">
    <property type="entry name" value="THAP1/10"/>
</dbReference>
<evidence type="ECO:0000313" key="8">
    <source>
        <dbReference type="Proteomes" id="UP001160148"/>
    </source>
</evidence>
<evidence type="ECO:0000256" key="3">
    <source>
        <dbReference type="ARBA" id="ARBA00022833"/>
    </source>
</evidence>
<dbReference type="PANTHER" id="PTHR46600">
    <property type="entry name" value="THAP DOMAIN-CONTAINING"/>
    <property type="match status" value="1"/>
</dbReference>
<dbReference type="Gene3D" id="6.20.210.20">
    <property type="entry name" value="THAP domain"/>
    <property type="match status" value="1"/>
</dbReference>
<keyword evidence="8" id="KW-1185">Reference proteome</keyword>
<gene>
    <name evidence="7" type="ORF">MEUPH1_LOCUS30858</name>
</gene>
<dbReference type="SMART" id="SM00692">
    <property type="entry name" value="DM3"/>
    <property type="match status" value="1"/>
</dbReference>
<dbReference type="InterPro" id="IPR038441">
    <property type="entry name" value="THAP_Znf_sf"/>
</dbReference>
<sequence length="143" mass="16590">MVSKKVCAINHCKNDLSGQQRLSFHSFPKDVHISQKWVKFANNSRINEVMRTFGHLHLSLNYSICSNHFNPEDFVSNRGSSRRLLKYGVVPSLNLPVTSPPLAKPLLKSLKLNFNNIIENRKKQNQIHSPFKKKHYYKSFRGK</sequence>
<dbReference type="SMART" id="SM00980">
    <property type="entry name" value="THAP"/>
    <property type="match status" value="1"/>
</dbReference>
<evidence type="ECO:0000256" key="4">
    <source>
        <dbReference type="ARBA" id="ARBA00023125"/>
    </source>
</evidence>
<evidence type="ECO:0000256" key="1">
    <source>
        <dbReference type="ARBA" id="ARBA00022723"/>
    </source>
</evidence>
<dbReference type="Pfam" id="PF05485">
    <property type="entry name" value="THAP"/>
    <property type="match status" value="1"/>
</dbReference>
<evidence type="ECO:0000313" key="7">
    <source>
        <dbReference type="EMBL" id="CAI6377629.1"/>
    </source>
</evidence>
<protein>
    <recommendedName>
        <fullName evidence="6">THAP-type domain-containing protein</fullName>
    </recommendedName>
</protein>
<dbReference type="InterPro" id="IPR006612">
    <property type="entry name" value="THAP_Znf"/>
</dbReference>
<dbReference type="GO" id="GO:0008270">
    <property type="term" value="F:zinc ion binding"/>
    <property type="evidence" value="ECO:0007669"/>
    <property type="project" value="UniProtKB-KW"/>
</dbReference>
<dbReference type="AlphaFoldDB" id="A0AAV0Y9J5"/>
<evidence type="ECO:0000259" key="6">
    <source>
        <dbReference type="PROSITE" id="PS50950"/>
    </source>
</evidence>
<proteinExistence type="predicted"/>